<evidence type="ECO:0000313" key="3">
    <source>
        <dbReference type="RefSeq" id="XP_014681744.1"/>
    </source>
</evidence>
<sequence>MGKKKDKAKKLKGADKTAMKTDRKVNKKIKKEMTEKGEDDIEQLIANFVEQDKKRAQITEEIAEPPSPRCNMSLTPHPENDELLMFGGEFFNGNKTFMYNDLYVYSIKHDEWRLVKTPLVPPPRCSHQAVAMQQEGGQLWIFGGEFASPTQSQFYHYKDLWVYHISKKQWEKINAHGGPSSRSGHRMLASRKELVVFGGFHDNIRNYKYFNDVYVFNFETYTWTRVEPSGPQPAPRSGHQMAVLTDGRLLVYGGYSKVPVKKDADKGTVHSDMFILGLDAKQGDPVKQKGERWKWTLVKQCGVRPTPRCGFSLATLPNNRAVVFGGVLDTEEDDEELLGTCLNDFYQLDLAKGKWQDLELKGKRSFEKKARRRKKDKEEGGDDAMEEEGDDDAGEEEKEDLEDNLNELKLKDGSSTTASELAEHPTQSVNDVSMHGPQTVYDDGVFKVSMGAASHSALGDHLTSPTTSTEQIVRPSPRMNASMAFKRGILYLYGGVSEEKEKETTLSDFYSIDLRRMDEWRTIIAGDPSKMEWIESSESESEEEEEKEEEAGEDNREDDSNEDGNGDDDEVGACSG</sequence>
<organism evidence="2 3">
    <name type="scientific">Priapulus caudatus</name>
    <name type="common">Priapulid worm</name>
    <dbReference type="NCBI Taxonomy" id="37621"/>
    <lineage>
        <taxon>Eukaryota</taxon>
        <taxon>Metazoa</taxon>
        <taxon>Ecdysozoa</taxon>
        <taxon>Scalidophora</taxon>
        <taxon>Priapulida</taxon>
        <taxon>Priapulimorpha</taxon>
        <taxon>Priapulimorphida</taxon>
        <taxon>Priapulidae</taxon>
        <taxon>Priapulus</taxon>
    </lineage>
</organism>
<feature type="region of interest" description="Disordered" evidence="1">
    <location>
        <begin position="1"/>
        <end position="24"/>
    </location>
</feature>
<feature type="compositionally biased region" description="Polar residues" evidence="1">
    <location>
        <begin position="414"/>
        <end position="431"/>
    </location>
</feature>
<dbReference type="SUPFAM" id="SSF117281">
    <property type="entry name" value="Kelch motif"/>
    <property type="match status" value="1"/>
</dbReference>
<feature type="region of interest" description="Disordered" evidence="1">
    <location>
        <begin position="414"/>
        <end position="436"/>
    </location>
</feature>
<gene>
    <name evidence="3" type="primary">LOC106821426</name>
</gene>
<protein>
    <submittedName>
        <fullName evidence="3">Kelch domain-containing protein 4-like isoform X1</fullName>
    </submittedName>
</protein>
<dbReference type="InterPro" id="IPR015915">
    <property type="entry name" value="Kelch-typ_b-propeller"/>
</dbReference>
<dbReference type="Gene3D" id="2.120.10.80">
    <property type="entry name" value="Kelch-type beta propeller"/>
    <property type="match status" value="1"/>
</dbReference>
<feature type="compositionally biased region" description="Basic residues" evidence="1">
    <location>
        <begin position="1"/>
        <end position="11"/>
    </location>
</feature>
<dbReference type="GeneID" id="106821426"/>
<dbReference type="PANTHER" id="PTHR46063">
    <property type="entry name" value="KELCH DOMAIN-CONTAINING PROTEIN"/>
    <property type="match status" value="1"/>
</dbReference>
<dbReference type="InterPro" id="IPR052588">
    <property type="entry name" value="Kelch_domain_protein"/>
</dbReference>
<proteinExistence type="predicted"/>
<feature type="region of interest" description="Disordered" evidence="1">
    <location>
        <begin position="366"/>
        <end position="401"/>
    </location>
</feature>
<dbReference type="Pfam" id="PF13415">
    <property type="entry name" value="Beta-prop_FBX42"/>
    <property type="match status" value="1"/>
</dbReference>
<feature type="compositionally biased region" description="Acidic residues" evidence="1">
    <location>
        <begin position="535"/>
        <end position="576"/>
    </location>
</feature>
<feature type="compositionally biased region" description="Acidic residues" evidence="1">
    <location>
        <begin position="379"/>
        <end position="401"/>
    </location>
</feature>
<accession>A0ABM1FBC3</accession>
<dbReference type="Proteomes" id="UP000695022">
    <property type="component" value="Unplaced"/>
</dbReference>
<feature type="region of interest" description="Disordered" evidence="1">
    <location>
        <begin position="525"/>
        <end position="576"/>
    </location>
</feature>
<keyword evidence="2" id="KW-1185">Reference proteome</keyword>
<dbReference type="PANTHER" id="PTHR46063:SF1">
    <property type="entry name" value="KELCH DOMAIN-CONTAINING PROTEIN 4"/>
    <property type="match status" value="1"/>
</dbReference>
<name>A0ABM1FBC3_PRICU</name>
<reference evidence="3" key="1">
    <citation type="submission" date="2025-08" db="UniProtKB">
        <authorList>
            <consortium name="RefSeq"/>
        </authorList>
    </citation>
    <scope>IDENTIFICATION</scope>
</reference>
<evidence type="ECO:0000256" key="1">
    <source>
        <dbReference type="SAM" id="MobiDB-lite"/>
    </source>
</evidence>
<evidence type="ECO:0000313" key="2">
    <source>
        <dbReference type="Proteomes" id="UP000695022"/>
    </source>
</evidence>
<dbReference type="RefSeq" id="XP_014681744.1">
    <property type="nucleotide sequence ID" value="XM_014826258.1"/>
</dbReference>
<feature type="compositionally biased region" description="Basic and acidic residues" evidence="1">
    <location>
        <begin position="12"/>
        <end position="24"/>
    </location>
</feature>